<name>A0A6H1Z943_9ZZZZ</name>
<evidence type="ECO:0000313" key="2">
    <source>
        <dbReference type="EMBL" id="QJH93709.1"/>
    </source>
</evidence>
<dbReference type="EMBL" id="MT143972">
    <property type="protein sequence ID" value="QJA44058.1"/>
    <property type="molecule type" value="Genomic_DNA"/>
</dbReference>
<gene>
    <name evidence="1" type="ORF">TM448A00065_0104</name>
    <name evidence="2" type="ORF">TM448B00134_0003</name>
</gene>
<evidence type="ECO:0000313" key="1">
    <source>
        <dbReference type="EMBL" id="QJA44058.1"/>
    </source>
</evidence>
<dbReference type="AlphaFoldDB" id="A0A6H1Z943"/>
<protein>
    <submittedName>
        <fullName evidence="1">Uncharacterized protein</fullName>
    </submittedName>
</protein>
<dbReference type="EMBL" id="MT144591">
    <property type="protein sequence ID" value="QJH93709.1"/>
    <property type="molecule type" value="Genomic_DNA"/>
</dbReference>
<reference evidence="1" key="1">
    <citation type="submission" date="2020-03" db="EMBL/GenBank/DDBJ databases">
        <title>The deep terrestrial virosphere.</title>
        <authorList>
            <person name="Holmfeldt K."/>
            <person name="Nilsson E."/>
            <person name="Simone D."/>
            <person name="Lopez-Fernandez M."/>
            <person name="Wu X."/>
            <person name="de Brujin I."/>
            <person name="Lundin D."/>
            <person name="Andersson A."/>
            <person name="Bertilsson S."/>
            <person name="Dopson M."/>
        </authorList>
    </citation>
    <scope>NUCLEOTIDE SEQUENCE</scope>
    <source>
        <strain evidence="1">TM448A00065</strain>
        <strain evidence="2">TM448B00134</strain>
    </source>
</reference>
<sequence>MASGRKFPRSVRKVVDPAAIARAVRSPGIDPRIWVAFGTVGTTDEQGNFSVTDTNAVYVAQDGVLVDCQVVTPSGEVWPITARFNGISGGSGLTIYSPIRPGDEVLVVFAGGSLDDAYIIARMNNDSIPIAGDDSSATTPTWNNDRLVIKSTEPLQFDAPAISMVGLVTINGRVVTGGTEDI</sequence>
<organism evidence="1">
    <name type="scientific">viral metagenome</name>
    <dbReference type="NCBI Taxonomy" id="1070528"/>
    <lineage>
        <taxon>unclassified sequences</taxon>
        <taxon>metagenomes</taxon>
        <taxon>organismal metagenomes</taxon>
    </lineage>
</organism>
<proteinExistence type="predicted"/>
<accession>A0A6H1Z943</accession>